<dbReference type="SUPFAM" id="SSF53271">
    <property type="entry name" value="PRTase-like"/>
    <property type="match status" value="1"/>
</dbReference>
<reference evidence="4" key="1">
    <citation type="submission" date="2020-09" db="EMBL/GenBank/DDBJ databases">
        <title>New species isolated from human feces.</title>
        <authorList>
            <person name="Kitahara M."/>
            <person name="Shigeno Y."/>
            <person name="Shime M."/>
            <person name="Matsumoto Y."/>
            <person name="Nakamura S."/>
            <person name="Motooka D."/>
            <person name="Fukuoka S."/>
            <person name="Nishikawa H."/>
            <person name="Benno Y."/>
        </authorList>
    </citation>
    <scope>NUCLEOTIDE SEQUENCE</scope>
    <source>
        <strain evidence="4">MM35</strain>
    </source>
</reference>
<dbReference type="RefSeq" id="WP_212820041.1">
    <property type="nucleotide sequence ID" value="NZ_AP023415.1"/>
</dbReference>
<name>A0A810PT23_9FIRM</name>
<gene>
    <name evidence="4" type="ORF">MM35RIKEN_11360</name>
</gene>
<dbReference type="EMBL" id="AP023415">
    <property type="protein sequence ID" value="BCK78944.1"/>
    <property type="molecule type" value="Genomic_DNA"/>
</dbReference>
<accession>A0A810PT23</accession>
<dbReference type="Pfam" id="PF00156">
    <property type="entry name" value="Pribosyltran"/>
    <property type="match status" value="1"/>
</dbReference>
<comment type="similarity">
    <text evidence="1">Belongs to the ComF/GntX family.</text>
</comment>
<evidence type="ECO:0000259" key="3">
    <source>
        <dbReference type="Pfam" id="PF18912"/>
    </source>
</evidence>
<dbReference type="PANTHER" id="PTHR47505">
    <property type="entry name" value="DNA UTILIZATION PROTEIN YHGH"/>
    <property type="match status" value="1"/>
</dbReference>
<dbReference type="InterPro" id="IPR000836">
    <property type="entry name" value="PRTase_dom"/>
</dbReference>
<dbReference type="PANTHER" id="PTHR47505:SF1">
    <property type="entry name" value="DNA UTILIZATION PROTEIN YHGH"/>
    <property type="match status" value="1"/>
</dbReference>
<evidence type="ECO:0000256" key="1">
    <source>
        <dbReference type="ARBA" id="ARBA00008007"/>
    </source>
</evidence>
<evidence type="ECO:0000259" key="2">
    <source>
        <dbReference type="Pfam" id="PF00156"/>
    </source>
</evidence>
<feature type="domain" description="Phosphoribosyltransferase" evidence="2">
    <location>
        <begin position="122"/>
        <end position="225"/>
    </location>
</feature>
<dbReference type="AlphaFoldDB" id="A0A810PT23"/>
<feature type="domain" description="Double zinc ribbon" evidence="3">
    <location>
        <begin position="17"/>
        <end position="50"/>
    </location>
</feature>
<evidence type="ECO:0000313" key="5">
    <source>
        <dbReference type="Proteomes" id="UP000681343"/>
    </source>
</evidence>
<dbReference type="CDD" id="cd06223">
    <property type="entry name" value="PRTases_typeI"/>
    <property type="match status" value="1"/>
</dbReference>
<evidence type="ECO:0000313" key="4">
    <source>
        <dbReference type="EMBL" id="BCK78944.1"/>
    </source>
</evidence>
<dbReference type="KEGG" id="vfa:MM35RIKEN_11360"/>
<dbReference type="InterPro" id="IPR029057">
    <property type="entry name" value="PRTase-like"/>
</dbReference>
<keyword evidence="5" id="KW-1185">Reference proteome</keyword>
<protein>
    <submittedName>
        <fullName evidence="4">Amidophosphoribosyltransferase</fullName>
    </submittedName>
</protein>
<dbReference type="Gene3D" id="3.40.50.2020">
    <property type="match status" value="1"/>
</dbReference>
<dbReference type="InterPro" id="IPR051910">
    <property type="entry name" value="ComF/GntX_DNA_util-trans"/>
</dbReference>
<dbReference type="Proteomes" id="UP000681343">
    <property type="component" value="Chromosome"/>
</dbReference>
<sequence>MSITDLNEALDKAERGILNFFLPRRCPFCGAVTGKDLLCDKCEKSLPYTGERAVEEAGFARCAAPLYYDGSVRKAILDFKFGRKMGAVSCFGQMMAQCAAENFSGEFDAVTWVPVSKKRLKKRGFDQARYLAASLCVDWHTEPLETLRKVVDNPAQSGMESHEERRANVLGVYEPVQPERFAGKRLLLIDDIRTTGATLAECVRVLKEAGAKEVLCLTLAAAEEKK</sequence>
<dbReference type="InterPro" id="IPR044005">
    <property type="entry name" value="DZR_2"/>
</dbReference>
<proteinExistence type="inferred from homology"/>
<dbReference type="Pfam" id="PF18912">
    <property type="entry name" value="DZR_2"/>
    <property type="match status" value="1"/>
</dbReference>
<organism evidence="4 5">
    <name type="scientific">Vescimonas fastidiosa</name>
    <dbReference type="NCBI Taxonomy" id="2714353"/>
    <lineage>
        <taxon>Bacteria</taxon>
        <taxon>Bacillati</taxon>
        <taxon>Bacillota</taxon>
        <taxon>Clostridia</taxon>
        <taxon>Eubacteriales</taxon>
        <taxon>Oscillospiraceae</taxon>
        <taxon>Vescimonas</taxon>
    </lineage>
</organism>